<keyword evidence="3" id="KW-1133">Transmembrane helix</keyword>
<feature type="coiled-coil region" evidence="1">
    <location>
        <begin position="173"/>
        <end position="246"/>
    </location>
</feature>
<reference evidence="4 5" key="1">
    <citation type="submission" date="2013-06" db="EMBL/GenBank/DDBJ databases">
        <authorList>
            <person name="Weinstock G."/>
            <person name="Sodergren E."/>
            <person name="Lobos E.A."/>
            <person name="Fulton L."/>
            <person name="Fulton R."/>
            <person name="Courtney L."/>
            <person name="Fronick C."/>
            <person name="O'Laughlin M."/>
            <person name="Godfrey J."/>
            <person name="Wilson R.M."/>
            <person name="Miner T."/>
            <person name="Farmer C."/>
            <person name="Delehaunty K."/>
            <person name="Cordes M."/>
            <person name="Minx P."/>
            <person name="Tomlinson C."/>
            <person name="Chen J."/>
            <person name="Wollam A."/>
            <person name="Pepin K.H."/>
            <person name="Bhonagiri V."/>
            <person name="Zhang X."/>
            <person name="Warren W."/>
            <person name="Mitreva M."/>
            <person name="Mardis E.R."/>
            <person name="Wilson R.K."/>
        </authorList>
    </citation>
    <scope>NUCLEOTIDE SEQUENCE [LARGE SCALE GENOMIC DNA]</scope>
    <source>
        <strain evidence="4 5">JCP7719</strain>
    </source>
</reference>
<dbReference type="Gene3D" id="1.20.120.330">
    <property type="entry name" value="Nucleotidyltransferases domain 2"/>
    <property type="match status" value="1"/>
</dbReference>
<evidence type="ECO:0008006" key="6">
    <source>
        <dbReference type="Google" id="ProtNLM"/>
    </source>
</evidence>
<feature type="compositionally biased region" description="Low complexity" evidence="2">
    <location>
        <begin position="1"/>
        <end position="13"/>
    </location>
</feature>
<evidence type="ECO:0000256" key="3">
    <source>
        <dbReference type="SAM" id="Phobius"/>
    </source>
</evidence>
<gene>
    <name evidence="4" type="ORF">HMPREF1576_01404</name>
</gene>
<sequence>LAGFAMATPAFAADKTEAPKKEAEKKLTPLEEKQAAVKTAEEGLKKAEEAKTAADDAATKASNAWEAAKKSAPTKGVETKDQGKTYVKKDESMNDTERYTAQKFLDAQTAVTTTAADAAKAAENVETAKATLKKAQDALTNYKPEEKVEVAVSTLKAALLKTSADFDEANGNLEKAYAKYDAAYAEVKAAQAKLDGANAALASFKTAHDELTKADRVELAQLEKAVKDAKEDLADAVKAFNDAKTEFTKAFTGAKKAWAAYKGAFKAAKAKDAGLVAGYALPDDLEPLAANYQPGVSHVTPGSVKPGQAGKPGAAKPGQAGANGAAAGAKTTVVEKKKDGGKKLPGTGVGVTLTALAATMLAGMGAAVRKARH</sequence>
<feature type="compositionally biased region" description="Basic and acidic residues" evidence="2">
    <location>
        <begin position="14"/>
        <end position="58"/>
    </location>
</feature>
<dbReference type="PATRIC" id="fig|1261061.4.peg.1208"/>
<accession>S4GVB4</accession>
<feature type="transmembrane region" description="Helical" evidence="3">
    <location>
        <begin position="348"/>
        <end position="368"/>
    </location>
</feature>
<dbReference type="HOGENOM" id="CLU_812635_0_0_11"/>
<keyword evidence="1" id="KW-0175">Coiled coil</keyword>
<keyword evidence="3" id="KW-0472">Membrane</keyword>
<feature type="region of interest" description="Disordered" evidence="2">
    <location>
        <begin position="300"/>
        <end position="329"/>
    </location>
</feature>
<organism evidence="4 5">
    <name type="scientific">Gardnerella pickettii JCP7719</name>
    <dbReference type="NCBI Taxonomy" id="1261061"/>
    <lineage>
        <taxon>Bacteria</taxon>
        <taxon>Bacillati</taxon>
        <taxon>Actinomycetota</taxon>
        <taxon>Actinomycetes</taxon>
        <taxon>Bifidobacteriales</taxon>
        <taxon>Bifidobacteriaceae</taxon>
        <taxon>Gardnerella</taxon>
        <taxon>Gardnerella pickettii</taxon>
    </lineage>
</organism>
<name>S4GVB4_9BIFI</name>
<proteinExistence type="predicted"/>
<evidence type="ECO:0000313" key="4">
    <source>
        <dbReference type="EMBL" id="EPI49652.1"/>
    </source>
</evidence>
<feature type="region of interest" description="Disordered" evidence="2">
    <location>
        <begin position="1"/>
        <end position="91"/>
    </location>
</feature>
<feature type="compositionally biased region" description="Low complexity" evidence="2">
    <location>
        <begin position="305"/>
        <end position="329"/>
    </location>
</feature>
<feature type="non-terminal residue" evidence="4">
    <location>
        <position position="1"/>
    </location>
</feature>
<dbReference type="RefSeq" id="WP_020759133.1">
    <property type="nucleotide sequence ID" value="NZ_KE348032.1"/>
</dbReference>
<evidence type="ECO:0000313" key="5">
    <source>
        <dbReference type="Proteomes" id="UP000014601"/>
    </source>
</evidence>
<evidence type="ECO:0000256" key="1">
    <source>
        <dbReference type="SAM" id="Coils"/>
    </source>
</evidence>
<comment type="caution">
    <text evidence="4">The sequence shown here is derived from an EMBL/GenBank/DDBJ whole genome shotgun (WGS) entry which is preliminary data.</text>
</comment>
<dbReference type="AlphaFoldDB" id="S4GVB4"/>
<dbReference type="Proteomes" id="UP000014601">
    <property type="component" value="Unassembled WGS sequence"/>
</dbReference>
<protein>
    <recommendedName>
        <fullName evidence="6">LPXTG-motif protein cell wall anchor domain protein</fullName>
    </recommendedName>
</protein>
<evidence type="ECO:0000256" key="2">
    <source>
        <dbReference type="SAM" id="MobiDB-lite"/>
    </source>
</evidence>
<keyword evidence="3" id="KW-0812">Transmembrane</keyword>
<dbReference type="EMBL" id="ATJO01000159">
    <property type="protein sequence ID" value="EPI49652.1"/>
    <property type="molecule type" value="Genomic_DNA"/>
</dbReference>
<feature type="compositionally biased region" description="Basic and acidic residues" evidence="2">
    <location>
        <begin position="77"/>
        <end position="91"/>
    </location>
</feature>